<dbReference type="GO" id="GO:0046872">
    <property type="term" value="F:metal ion binding"/>
    <property type="evidence" value="ECO:0007669"/>
    <property type="project" value="UniProtKB-KW"/>
</dbReference>
<dbReference type="Pfam" id="PF13378">
    <property type="entry name" value="MR_MLE_C"/>
    <property type="match status" value="1"/>
</dbReference>
<dbReference type="EMBL" id="FQZS01000010">
    <property type="protein sequence ID" value="SHI88931.1"/>
    <property type="molecule type" value="Genomic_DNA"/>
</dbReference>
<dbReference type="Proteomes" id="UP000184442">
    <property type="component" value="Unassembled WGS sequence"/>
</dbReference>
<evidence type="ECO:0000256" key="2">
    <source>
        <dbReference type="ARBA" id="ARBA00023239"/>
    </source>
</evidence>
<dbReference type="InterPro" id="IPR018110">
    <property type="entry name" value="Mandel_Rmase/mucon_lact_enz_CS"/>
</dbReference>
<dbReference type="Gene3D" id="3.30.390.10">
    <property type="entry name" value="Enolase-like, N-terminal domain"/>
    <property type="match status" value="1"/>
</dbReference>
<dbReference type="InterPro" id="IPR013341">
    <property type="entry name" value="Mandelate_racemase_N_dom"/>
</dbReference>
<dbReference type="CDD" id="cd03316">
    <property type="entry name" value="MR_like"/>
    <property type="match status" value="1"/>
</dbReference>
<dbReference type="InterPro" id="IPR036849">
    <property type="entry name" value="Enolase-like_C_sf"/>
</dbReference>
<dbReference type="OrthoDB" id="9775391at2"/>
<dbReference type="SUPFAM" id="SSF54826">
    <property type="entry name" value="Enolase N-terminal domain-like"/>
    <property type="match status" value="1"/>
</dbReference>
<keyword evidence="1" id="KW-0479">Metal-binding</keyword>
<evidence type="ECO:0000313" key="5">
    <source>
        <dbReference type="Proteomes" id="UP000184442"/>
    </source>
</evidence>
<dbReference type="AlphaFoldDB" id="A0A1M6ETT7"/>
<gene>
    <name evidence="4" type="ORF">SAMN02745176_01697</name>
</gene>
<dbReference type="PANTHER" id="PTHR48080:SF2">
    <property type="entry name" value="D-GALACTONATE DEHYDRATASE"/>
    <property type="match status" value="1"/>
</dbReference>
<dbReference type="SFLD" id="SFLDS00001">
    <property type="entry name" value="Enolase"/>
    <property type="match status" value="1"/>
</dbReference>
<name>A0A1M6ETT7_9FIRM</name>
<dbReference type="Pfam" id="PF02746">
    <property type="entry name" value="MR_MLE_N"/>
    <property type="match status" value="1"/>
</dbReference>
<dbReference type="SUPFAM" id="SSF51604">
    <property type="entry name" value="Enolase C-terminal domain-like"/>
    <property type="match status" value="1"/>
</dbReference>
<protein>
    <submittedName>
        <fullName evidence="4">L-alanine-DL-glutamate epimerase</fullName>
    </submittedName>
</protein>
<feature type="domain" description="Mandelate racemase/muconate lactonizing enzyme C-terminal" evidence="3">
    <location>
        <begin position="153"/>
        <end position="269"/>
    </location>
</feature>
<dbReference type="PANTHER" id="PTHR48080">
    <property type="entry name" value="D-GALACTONATE DEHYDRATASE-RELATED"/>
    <property type="match status" value="1"/>
</dbReference>
<dbReference type="SFLD" id="SFLDG00179">
    <property type="entry name" value="mandelate_racemase"/>
    <property type="match status" value="1"/>
</dbReference>
<dbReference type="STRING" id="1122184.SAMN02745176_01697"/>
<evidence type="ECO:0000259" key="3">
    <source>
        <dbReference type="SMART" id="SM00922"/>
    </source>
</evidence>
<evidence type="ECO:0000313" key="4">
    <source>
        <dbReference type="EMBL" id="SHI88931.1"/>
    </source>
</evidence>
<dbReference type="InterPro" id="IPR029017">
    <property type="entry name" value="Enolase-like_N"/>
</dbReference>
<dbReference type="InterPro" id="IPR034593">
    <property type="entry name" value="DgoD-like"/>
</dbReference>
<organism evidence="4 5">
    <name type="scientific">Lutispora thermophila DSM 19022</name>
    <dbReference type="NCBI Taxonomy" id="1122184"/>
    <lineage>
        <taxon>Bacteria</taxon>
        <taxon>Bacillati</taxon>
        <taxon>Bacillota</taxon>
        <taxon>Clostridia</taxon>
        <taxon>Lutisporales</taxon>
        <taxon>Lutisporaceae</taxon>
        <taxon>Lutispora</taxon>
    </lineage>
</organism>
<reference evidence="4 5" key="1">
    <citation type="submission" date="2016-11" db="EMBL/GenBank/DDBJ databases">
        <authorList>
            <person name="Jaros S."/>
            <person name="Januszkiewicz K."/>
            <person name="Wedrychowicz H."/>
        </authorList>
    </citation>
    <scope>NUCLEOTIDE SEQUENCE [LARGE SCALE GENOMIC DNA]</scope>
    <source>
        <strain evidence="4 5">DSM 19022</strain>
    </source>
</reference>
<dbReference type="InterPro" id="IPR029065">
    <property type="entry name" value="Enolase_C-like"/>
</dbReference>
<dbReference type="GO" id="GO:0009063">
    <property type="term" value="P:amino acid catabolic process"/>
    <property type="evidence" value="ECO:0007669"/>
    <property type="project" value="InterPro"/>
</dbReference>
<dbReference type="SMART" id="SM00922">
    <property type="entry name" value="MR_MLE"/>
    <property type="match status" value="1"/>
</dbReference>
<keyword evidence="2" id="KW-0456">Lyase</keyword>
<proteinExistence type="predicted"/>
<dbReference type="RefSeq" id="WP_073025783.1">
    <property type="nucleotide sequence ID" value="NZ_FQZS01000010.1"/>
</dbReference>
<keyword evidence="5" id="KW-1185">Reference proteome</keyword>
<dbReference type="PROSITE" id="PS00908">
    <property type="entry name" value="MR_MLE_1"/>
    <property type="match status" value="1"/>
</dbReference>
<evidence type="ECO:0000256" key="1">
    <source>
        <dbReference type="ARBA" id="ARBA00022723"/>
    </source>
</evidence>
<dbReference type="Gene3D" id="3.20.20.120">
    <property type="entry name" value="Enolase-like C-terminal domain"/>
    <property type="match status" value="1"/>
</dbReference>
<sequence>MKITEVDVIKCNCEGTEDFRPVICRINTDEGIYGYGEASVAYGKGSPAAFSMIQDISPLIIGKDPLDTEAIWQLLYRNTFWGQGGGTIVFAAISAIDMALWDIKGKAFNVPLYKLLGGRTNDKLRTYASQLQFGWSNDFKFGWGKICEPGSTPDKYAETAKIAVGEGFDCIKIDFLNYNRQGFPHTYTELTKPLISDVMSLGEERLAAVREAVGSDVDIIIENHCGTDAVSAVQFGRMAEKYNIYYYEEPVTPLNPEMTRYVSERVNIPIAQGERLYGRCAYIPFFNDHSVQVIQPDLGNCGGISEAKKICDMAYAYDISVQIHVCGSPIVQAAALHFETAIPNFLIHEHHVINKAEYNVELGMYDYQPQNGYFTAPELPGLGQELSEKALYNATIVTVR</sequence>
<dbReference type="InterPro" id="IPR013342">
    <property type="entry name" value="Mandelate_racemase_C"/>
</dbReference>
<dbReference type="GO" id="GO:0016829">
    <property type="term" value="F:lyase activity"/>
    <property type="evidence" value="ECO:0007669"/>
    <property type="project" value="UniProtKB-KW"/>
</dbReference>
<accession>A0A1M6ETT7</accession>